<evidence type="ECO:0000313" key="3">
    <source>
        <dbReference type="Proteomes" id="UP000054097"/>
    </source>
</evidence>
<proteinExistence type="predicted"/>
<keyword evidence="3" id="KW-1185">Reference proteome</keyword>
<protein>
    <submittedName>
        <fullName evidence="2">Uncharacterized protein</fullName>
    </submittedName>
</protein>
<dbReference type="EMBL" id="KN824292">
    <property type="protein sequence ID" value="KIM28528.1"/>
    <property type="molecule type" value="Genomic_DNA"/>
</dbReference>
<dbReference type="Proteomes" id="UP000054097">
    <property type="component" value="Unassembled WGS sequence"/>
</dbReference>
<dbReference type="HOGENOM" id="CLU_836946_0_0_1"/>
<evidence type="ECO:0000313" key="2">
    <source>
        <dbReference type="EMBL" id="KIM28528.1"/>
    </source>
</evidence>
<keyword evidence="1" id="KW-0472">Membrane</keyword>
<feature type="transmembrane region" description="Helical" evidence="1">
    <location>
        <begin position="153"/>
        <end position="174"/>
    </location>
</feature>
<sequence length="320" mass="35667">MPVILKTCKDILTRFFLPTATDEYIKDNEDYRALHAPKLQGLKDEVAPLKDMIEFAQSERSKKLRIWAEVRSKKESEGSQSNLPVENPSHSAIIKDFCTEASTNRSLISHLETLENSIKDFEYLINTNATFTRTGYRGLRDWAKTMKQSLEHLVTVISGVSLVGTGLVYATIFSATRGDISYMSFTFPLFSIGFVIPAVIQASLSWASHLHEEVEFASQPFWTAIIICFLLFSAICVLGAIAVLNLTVYWLSFKSETDGIDPWKTSGIAGIIAFAIPAIFFILVIGGFSLGIARNGIKAFRTVTSHHEKGKLDADNYKHV</sequence>
<name>A0A0C2WQQ6_SERVB</name>
<organism evidence="2 3">
    <name type="scientific">Serendipita vermifera MAFF 305830</name>
    <dbReference type="NCBI Taxonomy" id="933852"/>
    <lineage>
        <taxon>Eukaryota</taxon>
        <taxon>Fungi</taxon>
        <taxon>Dikarya</taxon>
        <taxon>Basidiomycota</taxon>
        <taxon>Agaricomycotina</taxon>
        <taxon>Agaricomycetes</taxon>
        <taxon>Sebacinales</taxon>
        <taxon>Serendipitaceae</taxon>
        <taxon>Serendipita</taxon>
    </lineage>
</organism>
<feature type="transmembrane region" description="Helical" evidence="1">
    <location>
        <begin position="180"/>
        <end position="200"/>
    </location>
</feature>
<dbReference type="AlphaFoldDB" id="A0A0C2WQQ6"/>
<keyword evidence="1" id="KW-1133">Transmembrane helix</keyword>
<reference evidence="3" key="2">
    <citation type="submission" date="2015-01" db="EMBL/GenBank/DDBJ databases">
        <title>Evolutionary Origins and Diversification of the Mycorrhizal Mutualists.</title>
        <authorList>
            <consortium name="DOE Joint Genome Institute"/>
            <consortium name="Mycorrhizal Genomics Consortium"/>
            <person name="Kohler A."/>
            <person name="Kuo A."/>
            <person name="Nagy L.G."/>
            <person name="Floudas D."/>
            <person name="Copeland A."/>
            <person name="Barry K.W."/>
            <person name="Cichocki N."/>
            <person name="Veneault-Fourrey C."/>
            <person name="LaButti K."/>
            <person name="Lindquist E.A."/>
            <person name="Lipzen A."/>
            <person name="Lundell T."/>
            <person name="Morin E."/>
            <person name="Murat C."/>
            <person name="Riley R."/>
            <person name="Ohm R."/>
            <person name="Sun H."/>
            <person name="Tunlid A."/>
            <person name="Henrissat B."/>
            <person name="Grigoriev I.V."/>
            <person name="Hibbett D.S."/>
            <person name="Martin F."/>
        </authorList>
    </citation>
    <scope>NUCLEOTIDE SEQUENCE [LARGE SCALE GENOMIC DNA]</scope>
    <source>
        <strain evidence="3">MAFF 305830</strain>
    </source>
</reference>
<evidence type="ECO:0000256" key="1">
    <source>
        <dbReference type="SAM" id="Phobius"/>
    </source>
</evidence>
<feature type="transmembrane region" description="Helical" evidence="1">
    <location>
        <begin position="271"/>
        <end position="293"/>
    </location>
</feature>
<reference evidence="2 3" key="1">
    <citation type="submission" date="2014-04" db="EMBL/GenBank/DDBJ databases">
        <authorList>
            <consortium name="DOE Joint Genome Institute"/>
            <person name="Kuo A."/>
            <person name="Zuccaro A."/>
            <person name="Kohler A."/>
            <person name="Nagy L.G."/>
            <person name="Floudas D."/>
            <person name="Copeland A."/>
            <person name="Barry K.W."/>
            <person name="Cichocki N."/>
            <person name="Veneault-Fourrey C."/>
            <person name="LaButti K."/>
            <person name="Lindquist E.A."/>
            <person name="Lipzen A."/>
            <person name="Lundell T."/>
            <person name="Morin E."/>
            <person name="Murat C."/>
            <person name="Sun H."/>
            <person name="Tunlid A."/>
            <person name="Henrissat B."/>
            <person name="Grigoriev I.V."/>
            <person name="Hibbett D.S."/>
            <person name="Martin F."/>
            <person name="Nordberg H.P."/>
            <person name="Cantor M.N."/>
            <person name="Hua S.X."/>
        </authorList>
    </citation>
    <scope>NUCLEOTIDE SEQUENCE [LARGE SCALE GENOMIC DNA]</scope>
    <source>
        <strain evidence="2 3">MAFF 305830</strain>
    </source>
</reference>
<keyword evidence="1" id="KW-0812">Transmembrane</keyword>
<gene>
    <name evidence="2" type="ORF">M408DRAFT_23584</name>
</gene>
<feature type="transmembrane region" description="Helical" evidence="1">
    <location>
        <begin position="221"/>
        <end position="251"/>
    </location>
</feature>
<accession>A0A0C2WQQ6</accession>
<dbReference type="OrthoDB" id="2679843at2759"/>